<dbReference type="Proteomes" id="UP000284202">
    <property type="component" value="Unassembled WGS sequence"/>
</dbReference>
<keyword evidence="2" id="KW-1185">Reference proteome</keyword>
<evidence type="ECO:0000313" key="1">
    <source>
        <dbReference type="EMBL" id="RJE88230.1"/>
    </source>
</evidence>
<dbReference type="GO" id="GO:0016788">
    <property type="term" value="F:hydrolase activity, acting on ester bonds"/>
    <property type="evidence" value="ECO:0007669"/>
    <property type="project" value="UniProtKB-ARBA"/>
</dbReference>
<dbReference type="AlphaFoldDB" id="A0A418T558"/>
<dbReference type="EMBL" id="QZCG01000002">
    <property type="protein sequence ID" value="RJE88230.1"/>
    <property type="molecule type" value="Genomic_DNA"/>
</dbReference>
<comment type="caution">
    <text evidence="1">The sequence shown here is derived from an EMBL/GenBank/DDBJ whole genome shotgun (WGS) entry which is preliminary data.</text>
</comment>
<reference evidence="2" key="1">
    <citation type="submission" date="2018-09" db="EMBL/GenBank/DDBJ databases">
        <title>Acidovorax cavernicola nov. sp. isolated from Gruta de las Maravillas (Aracena, Spain).</title>
        <authorList>
            <person name="Jurado V."/>
            <person name="Gutierrez-Patricio S."/>
            <person name="Gonzalez-Pimentel J.L."/>
            <person name="Miller A.Z."/>
            <person name="Laiz L."/>
            <person name="Saiz-Jimenez C."/>
        </authorList>
    </citation>
    <scope>NUCLEOTIDE SEQUENCE [LARGE SCALE GENOMIC DNA]</scope>
    <source>
        <strain evidence="2">1011MAR3C25</strain>
    </source>
</reference>
<evidence type="ECO:0000313" key="2">
    <source>
        <dbReference type="Proteomes" id="UP000284202"/>
    </source>
</evidence>
<dbReference type="RefSeq" id="WP_119746451.1">
    <property type="nucleotide sequence ID" value="NZ_QZCG01000002.1"/>
</dbReference>
<proteinExistence type="predicted"/>
<sequence>MAKMTDPARPVVDIIGDSHTMFFKADFNSVRRMGINKRLAFVPRVQQVNAASLTGVRRYASTLRLKELIETTAANASHLIIALGQVDLELGFYYRQAVKGEEWTAEDYIEFLAEIYAGLLEGIKDAPCKVALKGVNLTVLSTPLFSRKYLSRILTEKAPEDRQAAEKKLRELMLSESQQNGFHLDFNRRINALADQFGIRYFDINEKIAERGPAGRIRQPMRLATGHQPIRFDHHLAPTIHVHRVHLDAVQTVFL</sequence>
<dbReference type="InterPro" id="IPR036514">
    <property type="entry name" value="SGNH_hydro_sf"/>
</dbReference>
<dbReference type="SUPFAM" id="SSF52266">
    <property type="entry name" value="SGNH hydrolase"/>
    <property type="match status" value="1"/>
</dbReference>
<accession>A0A418T558</accession>
<dbReference type="OrthoDB" id="7772727at2"/>
<name>A0A418T558_9RHOB</name>
<gene>
    <name evidence="1" type="ORF">D3P04_04820</name>
</gene>
<organism evidence="1 2">
    <name type="scientific">Paracoccus onubensis</name>
    <dbReference type="NCBI Taxonomy" id="1675788"/>
    <lineage>
        <taxon>Bacteria</taxon>
        <taxon>Pseudomonadati</taxon>
        <taxon>Pseudomonadota</taxon>
        <taxon>Alphaproteobacteria</taxon>
        <taxon>Rhodobacterales</taxon>
        <taxon>Paracoccaceae</taxon>
        <taxon>Paracoccus</taxon>
    </lineage>
</organism>
<protein>
    <submittedName>
        <fullName evidence="1">Uncharacterized protein</fullName>
    </submittedName>
</protein>
<dbReference type="Gene3D" id="3.40.50.1110">
    <property type="entry name" value="SGNH hydrolase"/>
    <property type="match status" value="1"/>
</dbReference>